<name>A0AA85B2B3_9TREM</name>
<feature type="transmembrane region" description="Helical" evidence="1">
    <location>
        <begin position="314"/>
        <end position="338"/>
    </location>
</feature>
<evidence type="ECO:0000313" key="2">
    <source>
        <dbReference type="Proteomes" id="UP000050791"/>
    </source>
</evidence>
<protein>
    <recommendedName>
        <fullName evidence="4">PSI domain-containing protein</fullName>
    </recommendedName>
</protein>
<organism evidence="2 3">
    <name type="scientific">Schistosoma mattheei</name>
    <dbReference type="NCBI Taxonomy" id="31246"/>
    <lineage>
        <taxon>Eukaryota</taxon>
        <taxon>Metazoa</taxon>
        <taxon>Spiralia</taxon>
        <taxon>Lophotrochozoa</taxon>
        <taxon>Platyhelminthes</taxon>
        <taxon>Trematoda</taxon>
        <taxon>Digenea</taxon>
        <taxon>Strigeidida</taxon>
        <taxon>Schistosomatoidea</taxon>
        <taxon>Schistosomatidae</taxon>
        <taxon>Schistosoma</taxon>
    </lineage>
</organism>
<keyword evidence="1" id="KW-0472">Membrane</keyword>
<evidence type="ECO:0000313" key="3">
    <source>
        <dbReference type="WBParaSite" id="SMTH1_24980.1"/>
    </source>
</evidence>
<sequence length="342" mass="39466">MAAYTPLRVTGVSVLGIGPGTEKPDSGNIIHTFDGEDEYNEVQVKDSNEFSAVKWLRLNTQYSNKYQIKDHVQIVCVIYSNGNISIYYEKIPNEIETNSSVKLIYEPPNEDDHYRKKEILSTYLVKSGMLVEFTPISNCSECKFCEDCTKDYTSGRKCHWCPKFNTCRHLRDIDIQTLLGKDCAIQQIGICSYSTNRMIEHVPIEESTFKHNLITLTSNRTIMESITTENMSPTQPLINTDELNKINESSVNDHQTTFPQVTIYQSSSRPIQITTHMVIKVIENNPITSKQLLFSRDILQTYSIIFINEVTRRLYIRLLMPFIIVTIVPSIVFLVWLFRKRH</sequence>
<evidence type="ECO:0000256" key="1">
    <source>
        <dbReference type="SAM" id="Phobius"/>
    </source>
</evidence>
<dbReference type="WBParaSite" id="SMTH1_24980.1">
    <property type="protein sequence ID" value="SMTH1_24980.1"/>
    <property type="gene ID" value="SMTH1_24980"/>
</dbReference>
<reference evidence="3" key="1">
    <citation type="submission" date="2023-11" db="UniProtKB">
        <authorList>
            <consortium name="WormBaseParasite"/>
        </authorList>
    </citation>
    <scope>IDENTIFICATION</scope>
</reference>
<evidence type="ECO:0008006" key="4">
    <source>
        <dbReference type="Google" id="ProtNLM"/>
    </source>
</evidence>
<dbReference type="Proteomes" id="UP000050791">
    <property type="component" value="Unassembled WGS sequence"/>
</dbReference>
<proteinExistence type="predicted"/>
<keyword evidence="1" id="KW-0812">Transmembrane</keyword>
<dbReference type="AlphaFoldDB" id="A0AA85B2B3"/>
<keyword evidence="1" id="KW-1133">Transmembrane helix</keyword>
<accession>A0AA85B2B3</accession>